<reference evidence="6 7" key="1">
    <citation type="journal article" date="2019" name="Int. J. Syst. Evol. Microbiol.">
        <title>The Global Catalogue of Microorganisms (GCM) 10K type strain sequencing project: providing services to taxonomists for standard genome sequencing and annotation.</title>
        <authorList>
            <consortium name="The Broad Institute Genomics Platform"/>
            <consortium name="The Broad Institute Genome Sequencing Center for Infectious Disease"/>
            <person name="Wu L."/>
            <person name="Ma J."/>
        </authorList>
    </citation>
    <scope>NUCLEOTIDE SEQUENCE [LARGE SCALE GENOMIC DNA]</scope>
    <source>
        <strain evidence="6 7">JCM 10671</strain>
    </source>
</reference>
<organism evidence="6 7">
    <name type="scientific">Sporichthya brevicatena</name>
    <dbReference type="NCBI Taxonomy" id="171442"/>
    <lineage>
        <taxon>Bacteria</taxon>
        <taxon>Bacillati</taxon>
        <taxon>Actinomycetota</taxon>
        <taxon>Actinomycetes</taxon>
        <taxon>Sporichthyales</taxon>
        <taxon>Sporichthyaceae</taxon>
        <taxon>Sporichthya</taxon>
    </lineage>
</organism>
<dbReference type="Pfam" id="PF00171">
    <property type="entry name" value="Aldedh"/>
    <property type="match status" value="1"/>
</dbReference>
<evidence type="ECO:0000313" key="7">
    <source>
        <dbReference type="Proteomes" id="UP001500957"/>
    </source>
</evidence>
<gene>
    <name evidence="6" type="ORF">GCM10009547_18650</name>
</gene>
<comment type="similarity">
    <text evidence="1 4">Belongs to the aldehyde dehydrogenase family.</text>
</comment>
<evidence type="ECO:0000259" key="5">
    <source>
        <dbReference type="Pfam" id="PF00171"/>
    </source>
</evidence>
<feature type="domain" description="Aldehyde dehydrogenase" evidence="5">
    <location>
        <begin position="20"/>
        <end position="489"/>
    </location>
</feature>
<dbReference type="EMBL" id="BAAAHE010000014">
    <property type="protein sequence ID" value="GAA0616809.1"/>
    <property type="molecule type" value="Genomic_DNA"/>
</dbReference>
<dbReference type="RefSeq" id="WP_344603928.1">
    <property type="nucleotide sequence ID" value="NZ_BAAAHE010000014.1"/>
</dbReference>
<dbReference type="InterPro" id="IPR015590">
    <property type="entry name" value="Aldehyde_DH_dom"/>
</dbReference>
<dbReference type="InterPro" id="IPR016162">
    <property type="entry name" value="Ald_DH_N"/>
</dbReference>
<dbReference type="PROSITE" id="PS00687">
    <property type="entry name" value="ALDEHYDE_DEHYDR_GLU"/>
    <property type="match status" value="1"/>
</dbReference>
<dbReference type="InterPro" id="IPR029510">
    <property type="entry name" value="Ald_DH_CS_GLU"/>
</dbReference>
<feature type="active site" evidence="3">
    <location>
        <position position="264"/>
    </location>
</feature>
<sequence>MAAAAPDLRVFDGLYVDGRWVPTANSEPVLNPATEAAIATAPVGGTAETDLALAAARRAFDTGPWPQLTPRQRGAALERLLGVFTDWADAIADVVIDEVGTSAMTARRAQVDTPLRHLEWFVEHLHGWRPETPLPATTITGRHGRVLGSGVLRREPIGVVSAITPFNAPFFLNVMKLAPALAAGCTLVLKPSPYTPLEALLIAKAAEEAELPPGVLNVVTGGLEVAQQLTTDPRVDAVTFTGSDAVGEQILVQAAPTMKRVLLELGGKSAMIVLPEADLAQAVAGGVAQAATFSGQGCALWTRHLVHRSRFDEYVGMLAGGLDKVTVGDPRDPSTVMGPLIRESQRARVESYVELARSGGGEVVAGGTRPEGLDRGFYYRPTLVTGLDNSSPVAQDEIFGPVLVAIPFDTDDEAVAIANDSKYGLSGAVFGDPARAYDLACRLRTGNVSINGGTGGMSPWAPFGGWRRSGLGRELGEGALDEFTELKTVQWHAG</sequence>
<dbReference type="InterPro" id="IPR016163">
    <property type="entry name" value="Ald_DH_C"/>
</dbReference>
<keyword evidence="2 4" id="KW-0560">Oxidoreductase</keyword>
<dbReference type="SUPFAM" id="SSF53720">
    <property type="entry name" value="ALDH-like"/>
    <property type="match status" value="1"/>
</dbReference>
<evidence type="ECO:0000313" key="6">
    <source>
        <dbReference type="EMBL" id="GAA0616809.1"/>
    </source>
</evidence>
<evidence type="ECO:0000256" key="1">
    <source>
        <dbReference type="ARBA" id="ARBA00009986"/>
    </source>
</evidence>
<evidence type="ECO:0000256" key="3">
    <source>
        <dbReference type="PROSITE-ProRule" id="PRU10007"/>
    </source>
</evidence>
<comment type="caution">
    <text evidence="6">The sequence shown here is derived from an EMBL/GenBank/DDBJ whole genome shotgun (WGS) entry which is preliminary data.</text>
</comment>
<evidence type="ECO:0000256" key="4">
    <source>
        <dbReference type="RuleBase" id="RU003345"/>
    </source>
</evidence>
<accession>A0ABN1GQT9</accession>
<keyword evidence="7" id="KW-1185">Reference proteome</keyword>
<proteinExistence type="inferred from homology"/>
<dbReference type="Gene3D" id="3.40.309.10">
    <property type="entry name" value="Aldehyde Dehydrogenase, Chain A, domain 2"/>
    <property type="match status" value="1"/>
</dbReference>
<dbReference type="PANTHER" id="PTHR42804">
    <property type="entry name" value="ALDEHYDE DEHYDROGENASE"/>
    <property type="match status" value="1"/>
</dbReference>
<protein>
    <submittedName>
        <fullName evidence="6">Aldehyde dehydrogenase family protein</fullName>
    </submittedName>
</protein>
<dbReference type="Gene3D" id="3.40.605.10">
    <property type="entry name" value="Aldehyde Dehydrogenase, Chain A, domain 1"/>
    <property type="match status" value="1"/>
</dbReference>
<dbReference type="PANTHER" id="PTHR42804:SF1">
    <property type="entry name" value="ALDEHYDE DEHYDROGENASE-RELATED"/>
    <property type="match status" value="1"/>
</dbReference>
<evidence type="ECO:0000256" key="2">
    <source>
        <dbReference type="ARBA" id="ARBA00023002"/>
    </source>
</evidence>
<dbReference type="CDD" id="cd07089">
    <property type="entry name" value="ALDH_CddD-AldA-like"/>
    <property type="match status" value="1"/>
</dbReference>
<name>A0ABN1GQT9_9ACTN</name>
<dbReference type="Proteomes" id="UP001500957">
    <property type="component" value="Unassembled WGS sequence"/>
</dbReference>
<dbReference type="InterPro" id="IPR016161">
    <property type="entry name" value="Ald_DH/histidinol_DH"/>
</dbReference>